<dbReference type="Proteomes" id="UP000732619">
    <property type="component" value="Unassembled WGS sequence"/>
</dbReference>
<proteinExistence type="predicted"/>
<evidence type="ECO:0000313" key="3">
    <source>
        <dbReference type="Proteomes" id="UP000732619"/>
    </source>
</evidence>
<feature type="domain" description="IrrE N-terminal-like" evidence="1">
    <location>
        <begin position="79"/>
        <end position="177"/>
    </location>
</feature>
<organism evidence="2 3">
    <name type="scientific">Methanobrevibacter olleyae</name>
    <dbReference type="NCBI Taxonomy" id="294671"/>
    <lineage>
        <taxon>Archaea</taxon>
        <taxon>Methanobacteriati</taxon>
        <taxon>Methanobacteriota</taxon>
        <taxon>Methanomada group</taxon>
        <taxon>Methanobacteria</taxon>
        <taxon>Methanobacteriales</taxon>
        <taxon>Methanobacteriaceae</taxon>
        <taxon>Methanobrevibacter</taxon>
    </lineage>
</organism>
<accession>A0A8T3VWC5</accession>
<gene>
    <name evidence="2" type="ORF">E7Z75_03705</name>
</gene>
<dbReference type="PANTHER" id="PTHR43236:SF2">
    <property type="entry name" value="BLL0069 PROTEIN"/>
    <property type="match status" value="1"/>
</dbReference>
<protein>
    <submittedName>
        <fullName evidence="2">ImmA/IrrE family metallo-endopeptidase</fullName>
    </submittedName>
</protein>
<comment type="caution">
    <text evidence="2">The sequence shown here is derived from an EMBL/GenBank/DDBJ whole genome shotgun (WGS) entry which is preliminary data.</text>
</comment>
<dbReference type="Pfam" id="PF06114">
    <property type="entry name" value="Peptidase_M78"/>
    <property type="match status" value="1"/>
</dbReference>
<evidence type="ECO:0000259" key="1">
    <source>
        <dbReference type="Pfam" id="PF06114"/>
    </source>
</evidence>
<name>A0A8T3VWC5_METOL</name>
<dbReference type="AlphaFoldDB" id="A0A8T3VWC5"/>
<dbReference type="InterPro" id="IPR010359">
    <property type="entry name" value="IrrE_HExxH"/>
</dbReference>
<dbReference type="EMBL" id="SUTG01000011">
    <property type="protein sequence ID" value="MBE6512246.1"/>
    <property type="molecule type" value="Genomic_DNA"/>
</dbReference>
<evidence type="ECO:0000313" key="2">
    <source>
        <dbReference type="EMBL" id="MBE6512246.1"/>
    </source>
</evidence>
<dbReference type="InterPro" id="IPR052345">
    <property type="entry name" value="Rad_response_metalloprotease"/>
</dbReference>
<sequence length="260" mass="30527">MRDKIKLNSFAVELRRDWDLNPYSPIDLFSIVLSKLPDLTILFYPMSDNTSGMCIKNINGIDLNELKEIEFSKGKLSNDMFICINSNMSKGRQRFTLAHELYHLLFEEDKRDLIICETSNDDDSEIEANIFASYLIMTYEGLERYAKTNNLTEWSLEEIIRAEQYFQISHHAMLFRLREHEFISLEECKELRSVQIGYNARINGFSDSLYVPSTKSEKYFSLGKYIRSVEKAFNDNKISPGKRDELLLDAFRSDLTYKFF</sequence>
<dbReference type="PANTHER" id="PTHR43236">
    <property type="entry name" value="ANTITOXIN HIGA1"/>
    <property type="match status" value="1"/>
</dbReference>
<reference evidence="2" key="1">
    <citation type="submission" date="2019-04" db="EMBL/GenBank/DDBJ databases">
        <title>Evolution of Biomass-Degrading Anaerobic Consortia Revealed by Metagenomics.</title>
        <authorList>
            <person name="Peng X."/>
        </authorList>
    </citation>
    <scope>NUCLEOTIDE SEQUENCE</scope>
    <source>
        <strain evidence="2">SIG14</strain>
    </source>
</reference>
<dbReference type="Gene3D" id="1.10.10.2910">
    <property type="match status" value="1"/>
</dbReference>